<evidence type="ECO:0000313" key="1">
    <source>
        <dbReference type="EMBL" id="SMY30509.1"/>
    </source>
</evidence>
<protein>
    <submittedName>
        <fullName evidence="1">Uncharacterized protein</fullName>
    </submittedName>
</protein>
<evidence type="ECO:0000313" key="2">
    <source>
        <dbReference type="Proteomes" id="UP000215453"/>
    </source>
</evidence>
<reference evidence="1 2" key="1">
    <citation type="submission" date="2016-10" db="EMBL/GenBank/DDBJ databases">
        <authorList>
            <person name="Varghese N."/>
        </authorList>
    </citation>
    <scope>NUCLEOTIDE SEQUENCE [LARGE SCALE GENOMIC DNA]</scope>
</reference>
<proteinExistence type="predicted"/>
<dbReference type="EMBL" id="LT882694">
    <property type="protein sequence ID" value="SMY30509.1"/>
    <property type="molecule type" value="Genomic_DNA"/>
</dbReference>
<dbReference type="Proteomes" id="UP000215453">
    <property type="component" value="Chromosome 19"/>
</dbReference>
<gene>
    <name evidence="1" type="ORF">ZT1A5_G11963</name>
</gene>
<dbReference type="AlphaFoldDB" id="A0A1Y6M3N2"/>
<accession>A0A1Y6M3N2</accession>
<sequence length="101" mass="11856">MYKRKDEKQAATPSNIELEAERMVVKAELHSFVKAEEDCKETRKTEEAFKKGMEGFKKEEEGYKKKPKRKTWEIKKAIDKGTAQSNRKMEKLFQIASRQQG</sequence>
<organism evidence="1 2">
    <name type="scientific">Zymoseptoria tritici ST99CH_1A5</name>
    <dbReference type="NCBI Taxonomy" id="1276529"/>
    <lineage>
        <taxon>Eukaryota</taxon>
        <taxon>Fungi</taxon>
        <taxon>Dikarya</taxon>
        <taxon>Ascomycota</taxon>
        <taxon>Pezizomycotina</taxon>
        <taxon>Dothideomycetes</taxon>
        <taxon>Dothideomycetidae</taxon>
        <taxon>Mycosphaerellales</taxon>
        <taxon>Mycosphaerellaceae</taxon>
        <taxon>Zymoseptoria</taxon>
    </lineage>
</organism>
<name>A0A1Y6M3N2_ZYMTR</name>